<evidence type="ECO:0000256" key="5">
    <source>
        <dbReference type="ARBA" id="ARBA00023163"/>
    </source>
</evidence>
<proteinExistence type="inferred from homology"/>
<dbReference type="AlphaFoldDB" id="A0A200QF33"/>
<dbReference type="GO" id="GO:0005634">
    <property type="term" value="C:nucleus"/>
    <property type="evidence" value="ECO:0007669"/>
    <property type="project" value="UniProtKB-SubCell"/>
</dbReference>
<dbReference type="GO" id="GO:0000976">
    <property type="term" value="F:transcription cis-regulatory region binding"/>
    <property type="evidence" value="ECO:0007669"/>
    <property type="project" value="UniProtKB-ARBA"/>
</dbReference>
<dbReference type="OrthoDB" id="6159439at2759"/>
<keyword evidence="2 10" id="KW-0805">Transcription regulation</keyword>
<evidence type="ECO:0000256" key="11">
    <source>
        <dbReference type="SAM" id="Coils"/>
    </source>
</evidence>
<gene>
    <name evidence="14" type="ORF">BVC80_9097g170</name>
</gene>
<dbReference type="PROSITE" id="PS00027">
    <property type="entry name" value="HOMEOBOX_1"/>
    <property type="match status" value="1"/>
</dbReference>
<feature type="DNA-binding region" description="Homeobox" evidence="8">
    <location>
        <begin position="82"/>
        <end position="141"/>
    </location>
</feature>
<evidence type="ECO:0000256" key="2">
    <source>
        <dbReference type="ARBA" id="ARBA00023015"/>
    </source>
</evidence>
<feature type="compositionally biased region" description="Basic and acidic residues" evidence="12">
    <location>
        <begin position="257"/>
        <end position="273"/>
    </location>
</feature>
<keyword evidence="5 10" id="KW-0804">Transcription</keyword>
<comment type="caution">
    <text evidence="14">The sequence shown here is derived from an EMBL/GenBank/DDBJ whole genome shotgun (WGS) entry which is preliminary data.</text>
</comment>
<dbReference type="GO" id="GO:0000981">
    <property type="term" value="F:DNA-binding transcription factor activity, RNA polymerase II-specific"/>
    <property type="evidence" value="ECO:0007669"/>
    <property type="project" value="UniProtKB-UniRule"/>
</dbReference>
<evidence type="ECO:0000313" key="14">
    <source>
        <dbReference type="EMBL" id="OVA09079.1"/>
    </source>
</evidence>
<feature type="region of interest" description="Disordered" evidence="12">
    <location>
        <begin position="257"/>
        <end position="279"/>
    </location>
</feature>
<dbReference type="InParanoid" id="A0A200QF33"/>
<evidence type="ECO:0000256" key="10">
    <source>
        <dbReference type="RuleBase" id="RU369038"/>
    </source>
</evidence>
<dbReference type="PANTHER" id="PTHR24326">
    <property type="entry name" value="HOMEOBOX-LEUCINE ZIPPER PROTEIN"/>
    <property type="match status" value="1"/>
</dbReference>
<evidence type="ECO:0000256" key="8">
    <source>
        <dbReference type="PROSITE-ProRule" id="PRU00108"/>
    </source>
</evidence>
<dbReference type="InterPro" id="IPR003106">
    <property type="entry name" value="Leu_zip_homeo"/>
</dbReference>
<evidence type="ECO:0000256" key="12">
    <source>
        <dbReference type="SAM" id="MobiDB-lite"/>
    </source>
</evidence>
<dbReference type="Proteomes" id="UP000195402">
    <property type="component" value="Unassembled WGS sequence"/>
</dbReference>
<dbReference type="FunFam" id="1.10.10.60:FF:000144">
    <property type="entry name" value="homeobox-leucine zipper protein ATHB-6-like"/>
    <property type="match status" value="1"/>
</dbReference>
<dbReference type="InterPro" id="IPR045224">
    <property type="entry name" value="HDZip_class_I_plant"/>
</dbReference>
<dbReference type="Pfam" id="PF00046">
    <property type="entry name" value="Homeodomain"/>
    <property type="match status" value="1"/>
</dbReference>
<feature type="domain" description="Homeobox" evidence="13">
    <location>
        <begin position="80"/>
        <end position="140"/>
    </location>
</feature>
<evidence type="ECO:0000256" key="3">
    <source>
        <dbReference type="ARBA" id="ARBA00023125"/>
    </source>
</evidence>
<reference evidence="14 15" key="1">
    <citation type="journal article" date="2017" name="Mol. Plant">
        <title>The Genome of Medicinal Plant Macleaya cordata Provides New Insights into Benzylisoquinoline Alkaloids Metabolism.</title>
        <authorList>
            <person name="Liu X."/>
            <person name="Liu Y."/>
            <person name="Huang P."/>
            <person name="Ma Y."/>
            <person name="Qing Z."/>
            <person name="Tang Q."/>
            <person name="Cao H."/>
            <person name="Cheng P."/>
            <person name="Zheng Y."/>
            <person name="Yuan Z."/>
            <person name="Zhou Y."/>
            <person name="Liu J."/>
            <person name="Tang Z."/>
            <person name="Zhuo Y."/>
            <person name="Zhang Y."/>
            <person name="Yu L."/>
            <person name="Huang J."/>
            <person name="Yang P."/>
            <person name="Peng Q."/>
            <person name="Zhang J."/>
            <person name="Jiang W."/>
            <person name="Zhang Z."/>
            <person name="Lin K."/>
            <person name="Ro D.K."/>
            <person name="Chen X."/>
            <person name="Xiong X."/>
            <person name="Shang Y."/>
            <person name="Huang S."/>
            <person name="Zeng J."/>
        </authorList>
    </citation>
    <scope>NUCLEOTIDE SEQUENCE [LARGE SCALE GENOMIC DNA]</scope>
    <source>
        <strain evidence="15">cv. BLH2017</strain>
        <tissue evidence="14">Root</tissue>
    </source>
</reference>
<dbReference type="Pfam" id="PF02183">
    <property type="entry name" value="HALZ"/>
    <property type="match status" value="1"/>
</dbReference>
<evidence type="ECO:0000313" key="15">
    <source>
        <dbReference type="Proteomes" id="UP000195402"/>
    </source>
</evidence>
<dbReference type="SUPFAM" id="SSF46689">
    <property type="entry name" value="Homeodomain-like"/>
    <property type="match status" value="1"/>
</dbReference>
<keyword evidence="3 8" id="KW-0238">DNA-binding</keyword>
<dbReference type="PROSITE" id="PS50071">
    <property type="entry name" value="HOMEOBOX_2"/>
    <property type="match status" value="1"/>
</dbReference>
<name>A0A200QF33_MACCD</name>
<dbReference type="InterPro" id="IPR001356">
    <property type="entry name" value="HD"/>
</dbReference>
<dbReference type="InterPro" id="IPR009057">
    <property type="entry name" value="Homeodomain-like_sf"/>
</dbReference>
<comment type="subcellular location">
    <subcellularLocation>
        <location evidence="1 8 9">Nucleus</location>
    </subcellularLocation>
</comment>
<evidence type="ECO:0000256" key="7">
    <source>
        <dbReference type="ARBA" id="ARBA00025748"/>
    </source>
</evidence>
<evidence type="ECO:0000256" key="6">
    <source>
        <dbReference type="ARBA" id="ARBA00023242"/>
    </source>
</evidence>
<dbReference type="Gene3D" id="1.10.10.60">
    <property type="entry name" value="Homeodomain-like"/>
    <property type="match status" value="1"/>
</dbReference>
<dbReference type="PANTHER" id="PTHR24326:SF606">
    <property type="entry name" value="HOMEOBOX-LEUCINE ZIPPER PROTEIN ATHB-54"/>
    <property type="match status" value="1"/>
</dbReference>
<dbReference type="CDD" id="cd00086">
    <property type="entry name" value="homeodomain"/>
    <property type="match status" value="1"/>
</dbReference>
<dbReference type="OMA" id="MSGGRMY"/>
<dbReference type="GO" id="GO:0045893">
    <property type="term" value="P:positive regulation of DNA-templated transcription"/>
    <property type="evidence" value="ECO:0007669"/>
    <property type="project" value="TreeGrafter"/>
</dbReference>
<keyword evidence="4 8" id="KW-0371">Homeobox</keyword>
<sequence length="342" mass="39404">MACRSIYGGSNQTLVRQNEGICSSATLEALLISNSSPSFLGSRSMVNFEDVHGRKTSEGSSLYRRFDEEENCNEDLGECFYQPEKKRRLTTNQVEFLERNFEVDNKLEPERKIQLAKDLGLHPRQVAIWFQNRRARWKTKQLEKDYETLKASYHSLQINYDNLLKEKEKLENEVVILTDKVLLKEKERQNSESTEPNKPSHLQTQELALNLGSSEEESDVPILGYKQEDLSSVNSVVFDSDSLHCIDGVHSSKLEPADSSHVFEPELSEHSKDDDENLSKNLWPPVCHLPKLEAEVENLSKNILHQVSQLPKLEDIDYEYPSENSCNYGVQTIDQSLWFWSF</sequence>
<evidence type="ECO:0000256" key="1">
    <source>
        <dbReference type="ARBA" id="ARBA00004123"/>
    </source>
</evidence>
<evidence type="ECO:0000256" key="4">
    <source>
        <dbReference type="ARBA" id="ARBA00023155"/>
    </source>
</evidence>
<comment type="function">
    <text evidence="10">Transcription factor.</text>
</comment>
<keyword evidence="11" id="KW-0175">Coiled coil</keyword>
<keyword evidence="6 8" id="KW-0539">Nucleus</keyword>
<dbReference type="SMART" id="SM00389">
    <property type="entry name" value="HOX"/>
    <property type="match status" value="1"/>
</dbReference>
<dbReference type="PRINTS" id="PR00031">
    <property type="entry name" value="HTHREPRESSR"/>
</dbReference>
<dbReference type="InterPro" id="IPR000047">
    <property type="entry name" value="HTH_motif"/>
</dbReference>
<feature type="coiled-coil region" evidence="11">
    <location>
        <begin position="139"/>
        <end position="187"/>
    </location>
</feature>
<comment type="similarity">
    <text evidence="7 10">Belongs to the HD-ZIP homeobox family. Class I subfamily.</text>
</comment>
<protein>
    <recommendedName>
        <fullName evidence="10">Homeobox-leucine zipper protein</fullName>
    </recommendedName>
    <alternativeName>
        <fullName evidence="10">HD-ZIP protein</fullName>
    </alternativeName>
    <alternativeName>
        <fullName evidence="10">Homeodomain transcription factor</fullName>
    </alternativeName>
</protein>
<dbReference type="EMBL" id="MVGT01002224">
    <property type="protein sequence ID" value="OVA09079.1"/>
    <property type="molecule type" value="Genomic_DNA"/>
</dbReference>
<dbReference type="InterPro" id="IPR017970">
    <property type="entry name" value="Homeobox_CS"/>
</dbReference>
<keyword evidence="15" id="KW-1185">Reference proteome</keyword>
<evidence type="ECO:0000256" key="9">
    <source>
        <dbReference type="RuleBase" id="RU000682"/>
    </source>
</evidence>
<organism evidence="14 15">
    <name type="scientific">Macleaya cordata</name>
    <name type="common">Five-seeded plume-poppy</name>
    <name type="synonym">Bocconia cordata</name>
    <dbReference type="NCBI Taxonomy" id="56857"/>
    <lineage>
        <taxon>Eukaryota</taxon>
        <taxon>Viridiplantae</taxon>
        <taxon>Streptophyta</taxon>
        <taxon>Embryophyta</taxon>
        <taxon>Tracheophyta</taxon>
        <taxon>Spermatophyta</taxon>
        <taxon>Magnoliopsida</taxon>
        <taxon>Ranunculales</taxon>
        <taxon>Papaveraceae</taxon>
        <taxon>Papaveroideae</taxon>
        <taxon>Macleaya</taxon>
    </lineage>
</organism>
<accession>A0A200QF33</accession>
<evidence type="ECO:0000259" key="13">
    <source>
        <dbReference type="PROSITE" id="PS50071"/>
    </source>
</evidence>